<gene>
    <name evidence="2" type="ORF">LCGC14_1114050</name>
</gene>
<reference evidence="2" key="1">
    <citation type="journal article" date="2015" name="Nature">
        <title>Complex archaea that bridge the gap between prokaryotes and eukaryotes.</title>
        <authorList>
            <person name="Spang A."/>
            <person name="Saw J.H."/>
            <person name="Jorgensen S.L."/>
            <person name="Zaremba-Niedzwiedzka K."/>
            <person name="Martijn J."/>
            <person name="Lind A.E."/>
            <person name="van Eijk R."/>
            <person name="Schleper C."/>
            <person name="Guy L."/>
            <person name="Ettema T.J."/>
        </authorList>
    </citation>
    <scope>NUCLEOTIDE SEQUENCE</scope>
</reference>
<dbReference type="Pfam" id="PF13223">
    <property type="entry name" value="DUF4031"/>
    <property type="match status" value="1"/>
</dbReference>
<name>A0A0F9M600_9ZZZZ</name>
<evidence type="ECO:0000259" key="1">
    <source>
        <dbReference type="Pfam" id="PF13223"/>
    </source>
</evidence>
<dbReference type="InterPro" id="IPR025109">
    <property type="entry name" value="DUF4031"/>
</dbReference>
<organism evidence="2">
    <name type="scientific">marine sediment metagenome</name>
    <dbReference type="NCBI Taxonomy" id="412755"/>
    <lineage>
        <taxon>unclassified sequences</taxon>
        <taxon>metagenomes</taxon>
        <taxon>ecological metagenomes</taxon>
    </lineage>
</organism>
<accession>A0A0F9M600</accession>
<comment type="caution">
    <text evidence="2">The sequence shown here is derived from an EMBL/GenBank/DDBJ whole genome shotgun (WGS) entry which is preliminary data.</text>
</comment>
<proteinExistence type="predicted"/>
<feature type="domain" description="DUF4031" evidence="1">
    <location>
        <begin position="2"/>
        <end position="80"/>
    </location>
</feature>
<dbReference type="EMBL" id="LAZR01005105">
    <property type="protein sequence ID" value="KKN02810.1"/>
    <property type="molecule type" value="Genomic_DNA"/>
</dbReference>
<dbReference type="AlphaFoldDB" id="A0A0F9M600"/>
<protein>
    <recommendedName>
        <fullName evidence="1">DUF4031 domain-containing protein</fullName>
    </recommendedName>
</protein>
<evidence type="ECO:0000313" key="2">
    <source>
        <dbReference type="EMBL" id="KKN02810.1"/>
    </source>
</evidence>
<sequence length="88" mass="10583">MVYVDTLLPCLKNKHWRFDKSCHLFADSVDELKTFAKGIGLKASWYQNHKRLPHFDLTANMRKKAVRHEAREVNERFVYEYITRGEKR</sequence>